<dbReference type="KEGG" id="clec:106663992"/>
<evidence type="ECO:0000256" key="1">
    <source>
        <dbReference type="SAM" id="MobiDB-lite"/>
    </source>
</evidence>
<evidence type="ECO:0000313" key="3">
    <source>
        <dbReference type="Proteomes" id="UP000494040"/>
    </source>
</evidence>
<keyword evidence="3" id="KW-1185">Reference proteome</keyword>
<dbReference type="EnsemblMetazoa" id="XM_014389289.1">
    <property type="protein sequence ID" value="XP_014244775.1"/>
    <property type="gene ID" value="LOC106663992"/>
</dbReference>
<dbReference type="Proteomes" id="UP000494040">
    <property type="component" value="Unassembled WGS sequence"/>
</dbReference>
<dbReference type="RefSeq" id="XP_014244774.1">
    <property type="nucleotide sequence ID" value="XM_014389288.1"/>
</dbReference>
<dbReference type="EnsemblMetazoa" id="XM_014389288.1">
    <property type="protein sequence ID" value="XP_014244774.1"/>
    <property type="gene ID" value="LOC106663992"/>
</dbReference>
<proteinExistence type="predicted"/>
<sequence length="205" mass="24732">MGRKKCKKRSLNTSQRVRRYRKSKSIFLRYYVYDDDPPQTYYYDADNEIRPEVQKMRIKYLKKLRYLQSEAPERHAERTRMRPEPEVRLKPKSPKFRVPKPPTAEENFHVSPDIEKEMKTISTPRALHVENETIENEYETVLDQLIKQRELLRKSQLTFSKKGSCTADAFARFMEKYQPRPFLRSTDSMYGNETYIEFIREQGFL</sequence>
<accession>A0A8I6RF53</accession>
<feature type="compositionally biased region" description="Basic and acidic residues" evidence="1">
    <location>
        <begin position="71"/>
        <end position="89"/>
    </location>
</feature>
<protein>
    <submittedName>
        <fullName evidence="2">Uncharacterized protein</fullName>
    </submittedName>
</protein>
<dbReference type="RefSeq" id="XP_014244775.1">
    <property type="nucleotide sequence ID" value="XM_014389289.1"/>
</dbReference>
<dbReference type="EnsemblMetazoa" id="XM_014389290.1">
    <property type="protein sequence ID" value="XP_014244776.1"/>
    <property type="gene ID" value="LOC106663992"/>
</dbReference>
<organism evidence="2 3">
    <name type="scientific">Cimex lectularius</name>
    <name type="common">Bed bug</name>
    <name type="synonym">Acanthia lectularia</name>
    <dbReference type="NCBI Taxonomy" id="79782"/>
    <lineage>
        <taxon>Eukaryota</taxon>
        <taxon>Metazoa</taxon>
        <taxon>Ecdysozoa</taxon>
        <taxon>Arthropoda</taxon>
        <taxon>Hexapoda</taxon>
        <taxon>Insecta</taxon>
        <taxon>Pterygota</taxon>
        <taxon>Neoptera</taxon>
        <taxon>Paraneoptera</taxon>
        <taxon>Hemiptera</taxon>
        <taxon>Heteroptera</taxon>
        <taxon>Panheteroptera</taxon>
        <taxon>Cimicomorpha</taxon>
        <taxon>Cimicidae</taxon>
        <taxon>Cimex</taxon>
    </lineage>
</organism>
<dbReference type="AlphaFoldDB" id="A0A8I6RF53"/>
<evidence type="ECO:0000313" key="2">
    <source>
        <dbReference type="EnsemblMetazoa" id="XP_014244776.1"/>
    </source>
</evidence>
<dbReference type="EnsemblMetazoa" id="XM_024226642.1">
    <property type="protein sequence ID" value="XP_024082410.1"/>
    <property type="gene ID" value="LOC106663992"/>
</dbReference>
<dbReference type="RefSeq" id="XP_014244776.1">
    <property type="nucleotide sequence ID" value="XM_014389290.1"/>
</dbReference>
<reference evidence="2" key="1">
    <citation type="submission" date="2022-01" db="UniProtKB">
        <authorList>
            <consortium name="EnsemblMetazoa"/>
        </authorList>
    </citation>
    <scope>IDENTIFICATION</scope>
</reference>
<dbReference type="GeneID" id="106663992"/>
<dbReference type="RefSeq" id="XP_024082410.1">
    <property type="nucleotide sequence ID" value="XM_024226642.1"/>
</dbReference>
<name>A0A8I6RF53_CIMLE</name>
<feature type="region of interest" description="Disordered" evidence="1">
    <location>
        <begin position="71"/>
        <end position="107"/>
    </location>
</feature>